<dbReference type="Proteomes" id="UP001187192">
    <property type="component" value="Unassembled WGS sequence"/>
</dbReference>
<keyword evidence="4" id="KW-1185">Reference proteome</keyword>
<feature type="domain" description="KIB1-4 beta-propeller" evidence="2">
    <location>
        <begin position="68"/>
        <end position="138"/>
    </location>
</feature>
<evidence type="ECO:0000313" key="3">
    <source>
        <dbReference type="EMBL" id="GMN46350.1"/>
    </source>
</evidence>
<feature type="transmembrane region" description="Helical" evidence="1">
    <location>
        <begin position="140"/>
        <end position="160"/>
    </location>
</feature>
<name>A0AA88A7E0_FICCA</name>
<keyword evidence="1" id="KW-0812">Transmembrane</keyword>
<evidence type="ECO:0000256" key="1">
    <source>
        <dbReference type="SAM" id="Phobius"/>
    </source>
</evidence>
<keyword evidence="1" id="KW-1133">Transmembrane helix</keyword>
<comment type="caution">
    <text evidence="3">The sequence shown here is derived from an EMBL/GenBank/DDBJ whole genome shotgun (WGS) entry which is preliminary data.</text>
</comment>
<sequence>MRHHEVPMLLVPSEMKEIVYGACIISWIRNSLRIRHYFRGLVDALVARQKDGYSTDYPESYVFKITTFTPDPIAYMNDVICVAIFGFSRELAYIRPATENKWIRVTGTKHFSFHDVVSYNNQFYALTREGMRQLNLNVDAVMKSGFGFVGIGAIICGSHGVMVACLAKRLIGFVSSHVASVYLLIREGL</sequence>
<dbReference type="InterPro" id="IPR005174">
    <property type="entry name" value="KIB1-4_b-propeller"/>
</dbReference>
<dbReference type="Gramene" id="FCD_00019090-RA">
    <property type="protein sequence ID" value="FCD_00019090-RA:cds"/>
    <property type="gene ID" value="FCD_00019090"/>
</dbReference>
<evidence type="ECO:0000259" key="2">
    <source>
        <dbReference type="Pfam" id="PF03478"/>
    </source>
</evidence>
<keyword evidence="1" id="KW-0472">Membrane</keyword>
<proteinExistence type="predicted"/>
<reference evidence="3" key="1">
    <citation type="submission" date="2023-07" db="EMBL/GenBank/DDBJ databases">
        <title>draft genome sequence of fig (Ficus carica).</title>
        <authorList>
            <person name="Takahashi T."/>
            <person name="Nishimura K."/>
        </authorList>
    </citation>
    <scope>NUCLEOTIDE SEQUENCE</scope>
</reference>
<dbReference type="Pfam" id="PF03478">
    <property type="entry name" value="Beta-prop_KIB1-4"/>
    <property type="match status" value="1"/>
</dbReference>
<dbReference type="AlphaFoldDB" id="A0AA88A7E0"/>
<protein>
    <recommendedName>
        <fullName evidence="2">KIB1-4 beta-propeller domain-containing protein</fullName>
    </recommendedName>
</protein>
<evidence type="ECO:0000313" key="4">
    <source>
        <dbReference type="Proteomes" id="UP001187192"/>
    </source>
</evidence>
<gene>
    <name evidence="3" type="ORF">TIFTF001_015536</name>
</gene>
<dbReference type="EMBL" id="BTGU01000022">
    <property type="protein sequence ID" value="GMN46350.1"/>
    <property type="molecule type" value="Genomic_DNA"/>
</dbReference>
<organism evidence="3 4">
    <name type="scientific">Ficus carica</name>
    <name type="common">Common fig</name>
    <dbReference type="NCBI Taxonomy" id="3494"/>
    <lineage>
        <taxon>Eukaryota</taxon>
        <taxon>Viridiplantae</taxon>
        <taxon>Streptophyta</taxon>
        <taxon>Embryophyta</taxon>
        <taxon>Tracheophyta</taxon>
        <taxon>Spermatophyta</taxon>
        <taxon>Magnoliopsida</taxon>
        <taxon>eudicotyledons</taxon>
        <taxon>Gunneridae</taxon>
        <taxon>Pentapetalae</taxon>
        <taxon>rosids</taxon>
        <taxon>fabids</taxon>
        <taxon>Rosales</taxon>
        <taxon>Moraceae</taxon>
        <taxon>Ficeae</taxon>
        <taxon>Ficus</taxon>
    </lineage>
</organism>
<accession>A0AA88A7E0</accession>